<dbReference type="Proteomes" id="UP001648503">
    <property type="component" value="Unassembled WGS sequence"/>
</dbReference>
<protein>
    <submittedName>
        <fullName evidence="2">Uncharacterized protein</fullName>
    </submittedName>
</protein>
<keyword evidence="3" id="KW-1185">Reference proteome</keyword>
<comment type="caution">
    <text evidence="2">The sequence shown here is derived from an EMBL/GenBank/DDBJ whole genome shotgun (WGS) entry which is preliminary data.</text>
</comment>
<dbReference type="EMBL" id="JAFCIX010000310">
    <property type="protein sequence ID" value="KAH6595335.1"/>
    <property type="molecule type" value="Genomic_DNA"/>
</dbReference>
<proteinExistence type="predicted"/>
<gene>
    <name evidence="2" type="ORF">BASA50_005854</name>
</gene>
<name>A0ABQ8FBD7_9FUNG</name>
<evidence type="ECO:0000313" key="2">
    <source>
        <dbReference type="EMBL" id="KAH6595335.1"/>
    </source>
</evidence>
<accession>A0ABQ8FBD7</accession>
<feature type="region of interest" description="Disordered" evidence="1">
    <location>
        <begin position="65"/>
        <end position="91"/>
    </location>
</feature>
<reference evidence="2 3" key="1">
    <citation type="submission" date="2021-02" db="EMBL/GenBank/DDBJ databases">
        <title>Variation within the Batrachochytrium salamandrivorans European outbreak.</title>
        <authorList>
            <person name="Kelly M."/>
            <person name="Pasmans F."/>
            <person name="Shea T.P."/>
            <person name="Munoz J.F."/>
            <person name="Carranza S."/>
            <person name="Cuomo C.A."/>
            <person name="Martel A."/>
        </authorList>
    </citation>
    <scope>NUCLEOTIDE SEQUENCE [LARGE SCALE GENOMIC DNA]</scope>
    <source>
        <strain evidence="2 3">AMFP18/2</strain>
    </source>
</reference>
<feature type="compositionally biased region" description="Polar residues" evidence="1">
    <location>
        <begin position="65"/>
        <end position="77"/>
    </location>
</feature>
<sequence>MFSRIKAWGRYVLKVFKPCGIFSLSEAPILADSAIPTTTGEEYLSTTTVATMNCMMIPIVTESSIHQTPQSSANSPNDLDMIHSESATSAESVPIATIHNKSPLIAGVF</sequence>
<organism evidence="2 3">
    <name type="scientific">Batrachochytrium salamandrivorans</name>
    <dbReference type="NCBI Taxonomy" id="1357716"/>
    <lineage>
        <taxon>Eukaryota</taxon>
        <taxon>Fungi</taxon>
        <taxon>Fungi incertae sedis</taxon>
        <taxon>Chytridiomycota</taxon>
        <taxon>Chytridiomycota incertae sedis</taxon>
        <taxon>Chytridiomycetes</taxon>
        <taxon>Rhizophydiales</taxon>
        <taxon>Rhizophydiales incertae sedis</taxon>
        <taxon>Batrachochytrium</taxon>
    </lineage>
</organism>
<evidence type="ECO:0000313" key="3">
    <source>
        <dbReference type="Proteomes" id="UP001648503"/>
    </source>
</evidence>
<evidence type="ECO:0000256" key="1">
    <source>
        <dbReference type="SAM" id="MobiDB-lite"/>
    </source>
</evidence>